<proteinExistence type="predicted"/>
<evidence type="ECO:0000256" key="1">
    <source>
        <dbReference type="ARBA" id="ARBA00022737"/>
    </source>
</evidence>
<sequence length="1042" mass="117753">MAMRASAGRASGTAALRSAGANPSSEIVRYPMLAIRVPLFVRSAKGDIGRLVDRYELLLSRVDSGLGVKAVDHFITNVAILHGRGKAQLFFSELGRRKGVELEHLYTGAMLAFSRLSRADEVSSLYLRAKKANVDLPAAELSLIRNNLVGRGQDGFQTLLEAHNVENCPLSIDAMYRVTKQHLREKSPEEAMKAALEAEEKGLIPSGSSAPYGAIIRAFVESDHFGFVGKILTALESRGFEWNFKILLTLTKCKDVKVLDKVAQAIQARFSESSQLWRSLSSGYERIGEDGKANEIRKSHVGVPQGLLNIAKQKVQAEMEAAESRKRSGLEIMIEERSSTRPVHVLEEALEEACKKRAYSEASDLLSQASRLKIFPSRAVYTYAAEVLIAHGKSGAVPRLVRSANRVLKSDDAKANVVSHVLTKLRYHGDYEAMRKLVKDNTARILLASPALQHKALLSLACAGYVDECYELFGSMKAEHQLGRNLDSKELVSAYSSLVVAHGVKRDLQGLETAVKGLEKSGAELDQGICVILIKAYASFSRKDQLEHYYHKAKSFPVVSAKIFEEVVDYYSRTEDFNGILEVYADMMERRVHPTARFFNNAFSIFRVKDADESTMRNLLRWARREMYHKGVEGNALTFELLMTYFTNRKMHRQVIETYMLLRQDKERRITGRSYRLALSSCLQLKQLPTAKYVIGDMRERGFKPGMSHLDRLVALYALYNDVEQAVKYLEKLLKVPHMRLSRKTHTRLKRMIETAFDPRFSKYEGDPFKDFEAWRSWRLFEAYRICRAGRAGNIQDAHDIFGSVPPPDLNANVVGAMFYALATADDLRGLRKMVCRFEDSANLLNQNAVCGAIDALWLSAGKLSAEQFWSFLDERQVARGALTVVSYIRGYVKFCDIRETIAAVESTCNPEHGWTDPTDLCSGILELFIDNDSTKKRIAEAFVAWYPKLVSRPHIRDVSYLERAGINVVEESRKVRERRAIEAEKRRKEKEELKIERAKEWEGQTALLSGRNKNRKKLKRVDEQAVPGVHQAKARTKLRRK</sequence>
<dbReference type="PANTHER" id="PTHR47447">
    <property type="entry name" value="OS03G0856100 PROTEIN"/>
    <property type="match status" value="1"/>
</dbReference>
<feature type="compositionally biased region" description="Basic residues" evidence="3">
    <location>
        <begin position="1033"/>
        <end position="1042"/>
    </location>
</feature>
<dbReference type="InterPro" id="IPR011990">
    <property type="entry name" value="TPR-like_helical_dom_sf"/>
</dbReference>
<organism evidence="4 5">
    <name type="scientific">Rhodosorus marinus</name>
    <dbReference type="NCBI Taxonomy" id="101924"/>
    <lineage>
        <taxon>Eukaryota</taxon>
        <taxon>Rhodophyta</taxon>
        <taxon>Stylonematophyceae</taxon>
        <taxon>Stylonematales</taxon>
        <taxon>Stylonemataceae</taxon>
        <taxon>Rhodosorus</taxon>
    </lineage>
</organism>
<gene>
    <name evidence="4" type="ORF">NDN08_006534</name>
</gene>
<evidence type="ECO:0000313" key="4">
    <source>
        <dbReference type="EMBL" id="KAJ8902126.1"/>
    </source>
</evidence>
<dbReference type="Gene3D" id="1.25.40.10">
    <property type="entry name" value="Tetratricopeptide repeat domain"/>
    <property type="match status" value="2"/>
</dbReference>
<comment type="caution">
    <text evidence="4">The sequence shown here is derived from an EMBL/GenBank/DDBJ whole genome shotgun (WGS) entry which is preliminary data.</text>
</comment>
<keyword evidence="5" id="KW-1185">Reference proteome</keyword>
<dbReference type="EMBL" id="JAMWBK010000009">
    <property type="protein sequence ID" value="KAJ8902126.1"/>
    <property type="molecule type" value="Genomic_DNA"/>
</dbReference>
<dbReference type="PANTHER" id="PTHR47447:SF28">
    <property type="entry name" value="PENTACOTRIPEPTIDE-REPEAT REGION OF PRORP DOMAIN-CONTAINING PROTEIN"/>
    <property type="match status" value="1"/>
</dbReference>
<feature type="region of interest" description="Disordered" evidence="3">
    <location>
        <begin position="1007"/>
        <end position="1042"/>
    </location>
</feature>
<feature type="coiled-coil region" evidence="2">
    <location>
        <begin position="975"/>
        <end position="1002"/>
    </location>
</feature>
<name>A0AAV8UN89_9RHOD</name>
<dbReference type="AlphaFoldDB" id="A0AAV8UN89"/>
<keyword evidence="1" id="KW-0677">Repeat</keyword>
<dbReference type="Proteomes" id="UP001157974">
    <property type="component" value="Unassembled WGS sequence"/>
</dbReference>
<evidence type="ECO:0000313" key="5">
    <source>
        <dbReference type="Proteomes" id="UP001157974"/>
    </source>
</evidence>
<evidence type="ECO:0000256" key="2">
    <source>
        <dbReference type="SAM" id="Coils"/>
    </source>
</evidence>
<keyword evidence="2" id="KW-0175">Coiled coil</keyword>
<reference evidence="4 5" key="1">
    <citation type="journal article" date="2023" name="Nat. Commun.">
        <title>Origin of minicircular mitochondrial genomes in red algae.</title>
        <authorList>
            <person name="Lee Y."/>
            <person name="Cho C.H."/>
            <person name="Lee Y.M."/>
            <person name="Park S.I."/>
            <person name="Yang J.H."/>
            <person name="West J.A."/>
            <person name="Bhattacharya D."/>
            <person name="Yoon H.S."/>
        </authorList>
    </citation>
    <scope>NUCLEOTIDE SEQUENCE [LARGE SCALE GENOMIC DNA]</scope>
    <source>
        <strain evidence="4 5">CCMP1338</strain>
        <tissue evidence="4">Whole cell</tissue>
    </source>
</reference>
<evidence type="ECO:0008006" key="6">
    <source>
        <dbReference type="Google" id="ProtNLM"/>
    </source>
</evidence>
<protein>
    <recommendedName>
        <fullName evidence="6">Pentacotripeptide-repeat region of PRORP domain-containing protein</fullName>
    </recommendedName>
</protein>
<accession>A0AAV8UN89</accession>
<evidence type="ECO:0000256" key="3">
    <source>
        <dbReference type="SAM" id="MobiDB-lite"/>
    </source>
</evidence>